<evidence type="ECO:0000256" key="2">
    <source>
        <dbReference type="SAM" id="MobiDB-lite"/>
    </source>
</evidence>
<feature type="region of interest" description="Disordered" evidence="2">
    <location>
        <begin position="1"/>
        <end position="20"/>
    </location>
</feature>
<feature type="domain" description="C2H2-type" evidence="3">
    <location>
        <begin position="17"/>
        <end position="43"/>
    </location>
</feature>
<name>A0A087URP4_STEMI</name>
<sequence length="43" mass="4986">MMKHSKSAGQAKKNPRFTCPHCPYSSNISTNFRHHMLTHTSER</sequence>
<evidence type="ECO:0000313" key="5">
    <source>
        <dbReference type="Proteomes" id="UP000054359"/>
    </source>
</evidence>
<dbReference type="AlphaFoldDB" id="A0A087URP4"/>
<evidence type="ECO:0000256" key="1">
    <source>
        <dbReference type="PROSITE-ProRule" id="PRU00042"/>
    </source>
</evidence>
<dbReference type="Gene3D" id="3.30.160.60">
    <property type="entry name" value="Classic Zinc Finger"/>
    <property type="match status" value="1"/>
</dbReference>
<keyword evidence="1" id="KW-0862">Zinc</keyword>
<dbReference type="Proteomes" id="UP000054359">
    <property type="component" value="Unassembled WGS sequence"/>
</dbReference>
<proteinExistence type="predicted"/>
<dbReference type="InterPro" id="IPR013087">
    <property type="entry name" value="Znf_C2H2_type"/>
</dbReference>
<accession>A0A087URP4</accession>
<organism evidence="4 5">
    <name type="scientific">Stegodyphus mimosarum</name>
    <name type="common">African social velvet spider</name>
    <dbReference type="NCBI Taxonomy" id="407821"/>
    <lineage>
        <taxon>Eukaryota</taxon>
        <taxon>Metazoa</taxon>
        <taxon>Ecdysozoa</taxon>
        <taxon>Arthropoda</taxon>
        <taxon>Chelicerata</taxon>
        <taxon>Arachnida</taxon>
        <taxon>Araneae</taxon>
        <taxon>Araneomorphae</taxon>
        <taxon>Entelegynae</taxon>
        <taxon>Eresoidea</taxon>
        <taxon>Eresidae</taxon>
        <taxon>Stegodyphus</taxon>
    </lineage>
</organism>
<feature type="non-terminal residue" evidence="4">
    <location>
        <position position="43"/>
    </location>
</feature>
<dbReference type="EMBL" id="KK121228">
    <property type="protein sequence ID" value="KFM80033.1"/>
    <property type="molecule type" value="Genomic_DNA"/>
</dbReference>
<dbReference type="InterPro" id="IPR036236">
    <property type="entry name" value="Znf_C2H2_sf"/>
</dbReference>
<dbReference type="OrthoDB" id="3437960at2759"/>
<dbReference type="SUPFAM" id="SSF57667">
    <property type="entry name" value="beta-beta-alpha zinc fingers"/>
    <property type="match status" value="1"/>
</dbReference>
<keyword evidence="1" id="KW-0479">Metal-binding</keyword>
<evidence type="ECO:0000259" key="3">
    <source>
        <dbReference type="PROSITE" id="PS50157"/>
    </source>
</evidence>
<gene>
    <name evidence="4" type="ORF">X975_11632</name>
</gene>
<keyword evidence="1" id="KW-0863">Zinc-finger</keyword>
<reference evidence="4 5" key="1">
    <citation type="submission" date="2013-11" db="EMBL/GenBank/DDBJ databases">
        <title>Genome sequencing of Stegodyphus mimosarum.</title>
        <authorList>
            <person name="Bechsgaard J."/>
        </authorList>
    </citation>
    <scope>NUCLEOTIDE SEQUENCE [LARGE SCALE GENOMIC DNA]</scope>
</reference>
<keyword evidence="5" id="KW-1185">Reference proteome</keyword>
<protein>
    <recommendedName>
        <fullName evidence="3">C2H2-type domain-containing protein</fullName>
    </recommendedName>
</protein>
<dbReference type="GO" id="GO:0008270">
    <property type="term" value="F:zinc ion binding"/>
    <property type="evidence" value="ECO:0007669"/>
    <property type="project" value="UniProtKB-KW"/>
</dbReference>
<evidence type="ECO:0000313" key="4">
    <source>
        <dbReference type="EMBL" id="KFM80033.1"/>
    </source>
</evidence>
<dbReference type="PROSITE" id="PS50157">
    <property type="entry name" value="ZINC_FINGER_C2H2_2"/>
    <property type="match status" value="1"/>
</dbReference>